<reference evidence="8" key="4">
    <citation type="submission" date="2021-10" db="EMBL/GenBank/DDBJ databases">
        <title>Collection of gut derived symbiotic bacterial strains cultured from healthy donors.</title>
        <authorList>
            <person name="Lin H."/>
            <person name="Littmann E."/>
            <person name="Claire K."/>
            <person name="Pamer E."/>
        </authorList>
    </citation>
    <scope>NUCLEOTIDE SEQUENCE</scope>
    <source>
        <strain evidence="8">MSK.23.4</strain>
    </source>
</reference>
<evidence type="ECO:0000256" key="7">
    <source>
        <dbReference type="PROSITE-ProRule" id="PRU00418"/>
    </source>
</evidence>
<reference evidence="12" key="2">
    <citation type="journal article" date="2020" name="Cell Host Microbe">
        <title>Functional and Genomic Variation between Human-Derived Isolates of Lachnospiraceae Reveals Inter- and Intra-Species Diversity.</title>
        <authorList>
            <person name="Sorbara M.T."/>
            <person name="Littmann E.R."/>
            <person name="Fontana E."/>
            <person name="Moody T.U."/>
            <person name="Kohout C.E."/>
            <person name="Gjonbalaj M."/>
            <person name="Eaton V."/>
            <person name="Seok R."/>
            <person name="Leiner I.M."/>
            <person name="Pamer E.G."/>
        </authorList>
    </citation>
    <scope>NUCLEOTIDE SEQUENCE</scope>
    <source>
        <strain evidence="14">MSK.11.9</strain>
        <strain evidence="13">MSK.15.32</strain>
        <strain evidence="12">MSK.22.53</strain>
    </source>
</reference>
<dbReference type="Proteomes" id="UP001296581">
    <property type="component" value="Unassembled WGS sequence"/>
</dbReference>
<dbReference type="EMBL" id="JAAIRV010000001">
    <property type="protein sequence ID" value="NSI56848.1"/>
    <property type="molecule type" value="Genomic_DNA"/>
</dbReference>
<evidence type="ECO:0000313" key="26">
    <source>
        <dbReference type="Proteomes" id="UP000283992"/>
    </source>
</evidence>
<dbReference type="EMBL" id="QSIR01000003">
    <property type="protein sequence ID" value="RHD08362.1"/>
    <property type="molecule type" value="Genomic_DNA"/>
</dbReference>
<keyword evidence="1" id="KW-0813">Transport</keyword>
<evidence type="ECO:0000313" key="21">
    <source>
        <dbReference type="EMBL" id="RHJ16289.1"/>
    </source>
</evidence>
<evidence type="ECO:0000313" key="10">
    <source>
        <dbReference type="EMBL" id="MDB8738471.1"/>
    </source>
</evidence>
<evidence type="ECO:0000313" key="24">
    <source>
        <dbReference type="Proteomes" id="UP000283834"/>
    </source>
</evidence>
<evidence type="ECO:0000313" key="9">
    <source>
        <dbReference type="EMBL" id="MDB8686600.1"/>
    </source>
</evidence>
<dbReference type="Proteomes" id="UP001149331">
    <property type="component" value="Unassembled WGS sequence"/>
</dbReference>
<dbReference type="Proteomes" id="UP000283992">
    <property type="component" value="Unassembled WGS sequence"/>
</dbReference>
<comment type="caution">
    <text evidence="16">The sequence shown here is derived from an EMBL/GenBank/DDBJ whole genome shotgun (WGS) entry which is preliminary data.</text>
</comment>
<evidence type="ECO:0000313" key="12">
    <source>
        <dbReference type="EMBL" id="NSI18020.1"/>
    </source>
</evidence>
<dbReference type="Proteomes" id="UP000285697">
    <property type="component" value="Unassembled WGS sequence"/>
</dbReference>
<evidence type="ECO:0000313" key="22">
    <source>
        <dbReference type="EMBL" id="RHM73841.1"/>
    </source>
</evidence>
<evidence type="ECO:0000256" key="3">
    <source>
        <dbReference type="ARBA" id="ARBA00022679"/>
    </source>
</evidence>
<dbReference type="Proteomes" id="UP001296580">
    <property type="component" value="Unassembled WGS sequence"/>
</dbReference>
<dbReference type="PANTHER" id="PTHR34382:SF7">
    <property type="entry name" value="PTS SYSTEM N,N'-DIACETYLCHITOBIOSE-SPECIFIC EIIA COMPONENT"/>
    <property type="match status" value="1"/>
</dbReference>
<reference evidence="12" key="3">
    <citation type="submission" date="2020-02" db="EMBL/GenBank/DDBJ databases">
        <authorList>
            <person name="Littmann E."/>
            <person name="Sorbara M."/>
        </authorList>
    </citation>
    <scope>NUCLEOTIDE SEQUENCE</scope>
    <source>
        <strain evidence="14">MSK.11.9</strain>
        <strain evidence="13">MSK.15.32</strain>
        <strain evidence="12">MSK.22.53</strain>
    </source>
</reference>
<dbReference type="Proteomes" id="UP000283834">
    <property type="component" value="Unassembled WGS sequence"/>
</dbReference>
<feature type="binding site" evidence="6">
    <location>
        <position position="80"/>
    </location>
    <ligand>
        <name>Mg(2+)</name>
        <dbReference type="ChEBI" id="CHEBI:18420"/>
        <note>ligand shared between all trimeric partners</note>
    </ligand>
</feature>
<dbReference type="InterPro" id="IPR036542">
    <property type="entry name" value="PTS_IIA_lac/cel_sf"/>
</dbReference>
<dbReference type="EMBL" id="JAPZEG010000012">
    <property type="protein sequence ID" value="MDE1204007.1"/>
    <property type="molecule type" value="Genomic_DNA"/>
</dbReference>
<dbReference type="EMBL" id="QRIS01000002">
    <property type="protein sequence ID" value="RHG88338.1"/>
    <property type="molecule type" value="Genomic_DNA"/>
</dbReference>
<dbReference type="EMBL" id="QRWQ01000007">
    <property type="protein sequence ID" value="RGT38822.1"/>
    <property type="molecule type" value="Genomic_DNA"/>
</dbReference>
<keyword evidence="4" id="KW-0598">Phosphotransferase system</keyword>
<dbReference type="EMBL" id="JAAIRY010000005">
    <property type="protein sequence ID" value="NSI64594.1"/>
    <property type="molecule type" value="Genomic_DNA"/>
</dbReference>
<feature type="active site" description="Tele-phosphohistidine intermediate" evidence="5">
    <location>
        <position position="77"/>
    </location>
</feature>
<dbReference type="InterPro" id="IPR003188">
    <property type="entry name" value="PTS_IIA_lac/cel"/>
</dbReference>
<dbReference type="PIRSF" id="PIRSF000699">
    <property type="entry name" value="PTS_IILac_III"/>
    <property type="match status" value="1"/>
</dbReference>
<dbReference type="SUPFAM" id="SSF46973">
    <property type="entry name" value="Enzyme IIa from lactose specific PTS, IIa-lac"/>
    <property type="match status" value="1"/>
</dbReference>
<evidence type="ECO:0000313" key="25">
    <source>
        <dbReference type="Proteomes" id="UP000283981"/>
    </source>
</evidence>
<dbReference type="EMBL" id="JAQMLR010000005">
    <property type="protein sequence ID" value="MDB8738471.1"/>
    <property type="molecule type" value="Genomic_DNA"/>
</dbReference>
<dbReference type="EMBL" id="QRLN01000001">
    <property type="protein sequence ID" value="RHJ16289.1"/>
    <property type="molecule type" value="Genomic_DNA"/>
</dbReference>
<dbReference type="GO" id="GO:0016740">
    <property type="term" value="F:transferase activity"/>
    <property type="evidence" value="ECO:0007669"/>
    <property type="project" value="UniProtKB-KW"/>
</dbReference>
<dbReference type="Pfam" id="PF02255">
    <property type="entry name" value="PTS_IIA"/>
    <property type="match status" value="1"/>
</dbReference>
<evidence type="ECO:0000313" key="30">
    <source>
        <dbReference type="Proteomes" id="UP000286137"/>
    </source>
</evidence>
<dbReference type="Proteomes" id="UP000286137">
    <property type="component" value="Unassembled WGS sequence"/>
</dbReference>
<dbReference type="Gene3D" id="1.20.58.80">
    <property type="entry name" value="Phosphotransferase system, lactose/cellobiose-type IIA subunit"/>
    <property type="match status" value="1"/>
</dbReference>
<evidence type="ECO:0000256" key="5">
    <source>
        <dbReference type="PIRSR" id="PIRSR000699-1"/>
    </source>
</evidence>
<protein>
    <submittedName>
        <fullName evidence="16">PTS lactose/cellobiose transporter subunit IIA</fullName>
    </submittedName>
</protein>
<dbReference type="EMBL" id="QSSX01000084">
    <property type="protein sequence ID" value="RGM16542.1"/>
    <property type="molecule type" value="Genomic_DNA"/>
</dbReference>
<reference evidence="9" key="6">
    <citation type="submission" date="2023-01" db="EMBL/GenBank/DDBJ databases">
        <title>Human gut microbiome strain richness.</title>
        <authorList>
            <person name="Chen-Liaw A."/>
        </authorList>
    </citation>
    <scope>NUCLEOTIDE SEQUENCE</scope>
    <source>
        <strain evidence="10">1001217st1_A9_1001217B_191108</strain>
        <strain evidence="9">RTP21484st1_H11_RTP21484_190118</strain>
    </source>
</reference>
<evidence type="ECO:0000256" key="2">
    <source>
        <dbReference type="ARBA" id="ARBA00022597"/>
    </source>
</evidence>
<evidence type="ECO:0000313" key="15">
    <source>
        <dbReference type="EMBL" id="RGM16542.1"/>
    </source>
</evidence>
<organism evidence="16 30">
    <name type="scientific">Mediterraneibacter gnavus</name>
    <name type="common">Ruminococcus gnavus</name>
    <dbReference type="NCBI Taxonomy" id="33038"/>
    <lineage>
        <taxon>Bacteria</taxon>
        <taxon>Bacillati</taxon>
        <taxon>Bacillota</taxon>
        <taxon>Clostridia</taxon>
        <taxon>Lachnospirales</taxon>
        <taxon>Lachnospiraceae</taxon>
        <taxon>Mediterraneibacter</taxon>
    </lineage>
</organism>
<evidence type="ECO:0000313" key="29">
    <source>
        <dbReference type="Proteomes" id="UP000285697"/>
    </source>
</evidence>
<dbReference type="PANTHER" id="PTHR34382">
    <property type="entry name" value="PTS SYSTEM N,N'-DIACETYLCHITOBIOSE-SPECIFIC EIIA COMPONENT"/>
    <property type="match status" value="1"/>
</dbReference>
<dbReference type="EMBL" id="QRTJ01000003">
    <property type="protein sequence ID" value="RGQ70681.1"/>
    <property type="molecule type" value="Genomic_DNA"/>
</dbReference>
<keyword evidence="6" id="KW-0460">Magnesium</keyword>
<evidence type="ECO:0000313" key="11">
    <source>
        <dbReference type="EMBL" id="MDE1204007.1"/>
    </source>
</evidence>
<dbReference type="Proteomes" id="UP000260808">
    <property type="component" value="Unassembled WGS sequence"/>
</dbReference>
<dbReference type="GO" id="GO:0046872">
    <property type="term" value="F:metal ion binding"/>
    <property type="evidence" value="ECO:0007669"/>
    <property type="project" value="UniProtKB-KW"/>
</dbReference>
<dbReference type="Proteomes" id="UP000284472">
    <property type="component" value="Unassembled WGS sequence"/>
</dbReference>
<dbReference type="Proteomes" id="UP001212160">
    <property type="component" value="Unassembled WGS sequence"/>
</dbReference>
<keyword evidence="3" id="KW-0808">Transferase</keyword>
<evidence type="ECO:0000313" key="28">
    <source>
        <dbReference type="Proteomes" id="UP000285610"/>
    </source>
</evidence>
<dbReference type="EMBL" id="JAJBNC010000006">
    <property type="protein sequence ID" value="MCB5493072.1"/>
    <property type="molecule type" value="Genomic_DNA"/>
</dbReference>
<keyword evidence="6" id="KW-0479">Metal-binding</keyword>
<evidence type="ECO:0000256" key="1">
    <source>
        <dbReference type="ARBA" id="ARBA00022448"/>
    </source>
</evidence>
<evidence type="ECO:0000256" key="6">
    <source>
        <dbReference type="PIRSR" id="PIRSR000699-2"/>
    </source>
</evidence>
<evidence type="ECO:0000313" key="14">
    <source>
        <dbReference type="EMBL" id="NSI64594.1"/>
    </source>
</evidence>
<dbReference type="EMBL" id="JAAIRM010000002">
    <property type="protein sequence ID" value="NSI18020.1"/>
    <property type="molecule type" value="Genomic_DNA"/>
</dbReference>
<dbReference type="AlphaFoldDB" id="A0A2N5P5S5"/>
<comment type="cofactor">
    <cofactor evidence="6">
        <name>Mg(2+)</name>
        <dbReference type="ChEBI" id="CHEBI:18420"/>
    </cofactor>
    <text evidence="6">Binds 1 Mg(2+) ion per trimer.</text>
</comment>
<dbReference type="EMBL" id="QRQE01000030">
    <property type="protein sequence ID" value="RHM73841.1"/>
    <property type="molecule type" value="Genomic_DNA"/>
</dbReference>
<dbReference type="Proteomes" id="UP001297422">
    <property type="component" value="Unassembled WGS sequence"/>
</dbReference>
<sequence length="106" mass="11808">MDEKKVQAIMNLIIYGGDGKSSSVEAIQAAKEGNFELADEKIKAAEESLLQAHHTQTEMLTQEANGDSVEVSLLMVHGQDHLMTGMMFKDLAKEIVDVYRTIRKEQ</sequence>
<evidence type="ECO:0000313" key="17">
    <source>
        <dbReference type="EMBL" id="RGT38822.1"/>
    </source>
</evidence>
<evidence type="ECO:0000313" key="16">
    <source>
        <dbReference type="EMBL" id="RGQ70681.1"/>
    </source>
</evidence>
<evidence type="ECO:0000256" key="4">
    <source>
        <dbReference type="ARBA" id="ARBA00022683"/>
    </source>
</evidence>
<dbReference type="EMBL" id="JAQMLA010000017">
    <property type="protein sequence ID" value="MDB8686600.1"/>
    <property type="molecule type" value="Genomic_DNA"/>
</dbReference>
<dbReference type="Proteomes" id="UP000285610">
    <property type="component" value="Unassembled WGS sequence"/>
</dbReference>
<dbReference type="Proteomes" id="UP000283981">
    <property type="component" value="Unassembled WGS sequence"/>
</dbReference>
<dbReference type="EMBL" id="QRIA01000002">
    <property type="protein sequence ID" value="RHG21927.1"/>
    <property type="molecule type" value="Genomic_DNA"/>
</dbReference>
<proteinExistence type="predicted"/>
<dbReference type="CDD" id="cd00215">
    <property type="entry name" value="PTS_IIA_lac"/>
    <property type="match status" value="1"/>
</dbReference>
<reference evidence="23 24" key="1">
    <citation type="submission" date="2018-08" db="EMBL/GenBank/DDBJ databases">
        <title>A genome reference for cultivated species of the human gut microbiota.</title>
        <authorList>
            <person name="Zou Y."/>
            <person name="Xue W."/>
            <person name="Luo G."/>
        </authorList>
    </citation>
    <scope>NUCLEOTIDE SEQUENCE [LARGE SCALE GENOMIC DNA]</scope>
    <source>
        <strain evidence="17 24">AF19-16AC</strain>
        <strain evidence="16 30">AF27-4BH</strain>
        <strain evidence="22 28">AF33-12</strain>
        <strain evidence="21 26">AM12-54</strain>
        <strain evidence="20 25">AM21-18</strain>
        <strain evidence="19 29">AM22-7AC</strain>
        <strain evidence="18 27">AM32-6</strain>
        <strain evidence="15 23">TF01-20-2</strain>
    </source>
</reference>
<gene>
    <name evidence="21" type="ORF">DW142_01310</name>
    <name evidence="20" type="ORF">DW243_01705</name>
    <name evidence="19" type="ORF">DW270_02700</name>
    <name evidence="18" type="ORF">DW812_03320</name>
    <name evidence="17" type="ORF">DWX36_09130</name>
    <name evidence="16" type="ORF">DWY88_02870</name>
    <name evidence="22" type="ORF">DWZ50_12085</name>
    <name evidence="15" type="ORF">DXC31_17250</name>
    <name evidence="12" type="ORF">G4958_01355</name>
    <name evidence="14" type="ORF">G4981_04800</name>
    <name evidence="13" type="ORF">G4993_00300</name>
    <name evidence="8" type="ORF">LIQ10_04855</name>
    <name evidence="11" type="ORF">O4N78_10585</name>
    <name evidence="10" type="ORF">PNU63_06735</name>
    <name evidence="9" type="ORF">PNW85_07915</name>
</gene>
<dbReference type="GO" id="GO:0009401">
    <property type="term" value="P:phosphoenolpyruvate-dependent sugar phosphotransferase system"/>
    <property type="evidence" value="ECO:0007669"/>
    <property type="project" value="UniProtKB-KW"/>
</dbReference>
<reference evidence="11" key="5">
    <citation type="submission" date="2022-12" db="EMBL/GenBank/DDBJ databases">
        <title>Genome of R. gnavus strain RSHDN_120.</title>
        <authorList>
            <person name="Abdugheni R."/>
        </authorList>
    </citation>
    <scope>NUCLEOTIDE SEQUENCE</scope>
    <source>
        <strain evidence="11">RSHDN_120</strain>
    </source>
</reference>
<keyword evidence="2" id="KW-0762">Sugar transport</keyword>
<evidence type="ECO:0000313" key="20">
    <source>
        <dbReference type="EMBL" id="RHG88338.1"/>
    </source>
</evidence>
<evidence type="ECO:0000313" key="8">
    <source>
        <dbReference type="EMBL" id="MCB5493072.1"/>
    </source>
</evidence>
<dbReference type="Proteomes" id="UP001211731">
    <property type="component" value="Unassembled WGS sequence"/>
</dbReference>
<evidence type="ECO:0000313" key="23">
    <source>
        <dbReference type="Proteomes" id="UP000260808"/>
    </source>
</evidence>
<dbReference type="Proteomes" id="UP001296643">
    <property type="component" value="Unassembled WGS sequence"/>
</dbReference>
<evidence type="ECO:0000313" key="18">
    <source>
        <dbReference type="EMBL" id="RHD08362.1"/>
    </source>
</evidence>
<evidence type="ECO:0000313" key="19">
    <source>
        <dbReference type="EMBL" id="RHG21927.1"/>
    </source>
</evidence>
<dbReference type="PROSITE" id="PS51095">
    <property type="entry name" value="PTS_EIIA_TYPE_3"/>
    <property type="match status" value="1"/>
</dbReference>
<name>A0A2N5P5S5_MEDGN</name>
<accession>A0A2N5P5S5</accession>
<dbReference type="RefSeq" id="WP_009244582.1">
    <property type="nucleotide sequence ID" value="NZ_AP031446.1"/>
</dbReference>
<feature type="modified residue" description="Phosphohistidine; by HPr" evidence="7">
    <location>
        <position position="77"/>
    </location>
</feature>
<evidence type="ECO:0000313" key="27">
    <source>
        <dbReference type="Proteomes" id="UP000284472"/>
    </source>
</evidence>
<evidence type="ECO:0000313" key="13">
    <source>
        <dbReference type="EMBL" id="NSI56848.1"/>
    </source>
</evidence>